<protein>
    <submittedName>
        <fullName evidence="1">Uncharacterized protein</fullName>
    </submittedName>
</protein>
<proteinExistence type="predicted"/>
<name>A0ABP9V4G5_9BACT</name>
<keyword evidence="2" id="KW-1185">Reference proteome</keyword>
<evidence type="ECO:0000313" key="2">
    <source>
        <dbReference type="Proteomes" id="UP001424741"/>
    </source>
</evidence>
<accession>A0ABP9V4G5</accession>
<sequence length="80" mass="9219">MRGQHLILKDVVRIQRTNKGEQLSQENQEKGAEDAQEDAAAVVAVVQDVVSRRRKTTDVRTNLWRSKARSRQYLQVLCSR</sequence>
<dbReference type="EMBL" id="BAABRL010000010">
    <property type="protein sequence ID" value="GAA5496880.1"/>
    <property type="molecule type" value="Genomic_DNA"/>
</dbReference>
<comment type="caution">
    <text evidence="1">The sequence shown here is derived from an EMBL/GenBank/DDBJ whole genome shotgun (WGS) entry which is preliminary data.</text>
</comment>
<gene>
    <name evidence="1" type="ORF">Rhal01_03068</name>
</gene>
<evidence type="ECO:0000313" key="1">
    <source>
        <dbReference type="EMBL" id="GAA5496880.1"/>
    </source>
</evidence>
<reference evidence="1 2" key="1">
    <citation type="submission" date="2024-02" db="EMBL/GenBank/DDBJ databases">
        <title>Rubritalea halochordaticola NBRC 107102.</title>
        <authorList>
            <person name="Ichikawa N."/>
            <person name="Katano-Makiyama Y."/>
            <person name="Hidaka K."/>
        </authorList>
    </citation>
    <scope>NUCLEOTIDE SEQUENCE [LARGE SCALE GENOMIC DNA]</scope>
    <source>
        <strain evidence="1 2">NBRC 107102</strain>
    </source>
</reference>
<dbReference type="Proteomes" id="UP001424741">
    <property type="component" value="Unassembled WGS sequence"/>
</dbReference>
<organism evidence="1 2">
    <name type="scientific">Rubritalea halochordaticola</name>
    <dbReference type="NCBI Taxonomy" id="714537"/>
    <lineage>
        <taxon>Bacteria</taxon>
        <taxon>Pseudomonadati</taxon>
        <taxon>Verrucomicrobiota</taxon>
        <taxon>Verrucomicrobiia</taxon>
        <taxon>Verrucomicrobiales</taxon>
        <taxon>Rubritaleaceae</taxon>
        <taxon>Rubritalea</taxon>
    </lineage>
</organism>